<feature type="coiled-coil region" evidence="1">
    <location>
        <begin position="300"/>
        <end position="334"/>
    </location>
</feature>
<dbReference type="InterPro" id="IPR045188">
    <property type="entry name" value="Boi1/Boi2-like"/>
</dbReference>
<reference key="1">
    <citation type="journal article" date="1999" name="Nature">
        <title>Sequence and analysis of chromosome 2 of the plant Arabidopsis thaliana.</title>
        <authorList>
            <person name="Lin X."/>
            <person name="Kaul S."/>
            <person name="Rounsley S."/>
            <person name="Shea T.P."/>
            <person name="Benito M.I."/>
            <person name="Town C.D."/>
            <person name="Fujii C.Y."/>
            <person name="Mason T."/>
            <person name="Bowman C.L."/>
            <person name="Barnstead M."/>
            <person name="Feldblyum T.V."/>
            <person name="Buell C.R."/>
            <person name="Ketchum K.A."/>
            <person name="Lee J."/>
            <person name="Ronning C.M."/>
            <person name="Koo H.L."/>
            <person name="Moffat K.S."/>
            <person name="Cronin L.A."/>
            <person name="Shen M."/>
            <person name="Pai G."/>
            <person name="Van Aken S."/>
            <person name="Umayam L."/>
            <person name="Tallon L.J."/>
            <person name="Gill J.E."/>
            <person name="Adams M.D."/>
            <person name="Carrera A.J."/>
            <person name="Creasy T.H."/>
            <person name="Goodman H.M."/>
            <person name="Somerville C.R."/>
            <person name="Copenhaver G.P."/>
            <person name="Preuss D."/>
            <person name="Nierman W.C."/>
            <person name="White O."/>
            <person name="Eisen J.A."/>
            <person name="Salzberg S.L."/>
            <person name="Fraser C.M."/>
            <person name="Venter J.C."/>
        </authorList>
    </citation>
    <scope>NUCLEOTIDE SEQUENCE [LARGE SCALE GENOMIC DNA]</scope>
    <source>
        <strain>cv. Columbia</strain>
    </source>
</reference>
<dbReference type="AlphaFoldDB" id="O80853"/>
<name>O80853_ARATH</name>
<feature type="region of interest" description="Disordered" evidence="2">
    <location>
        <begin position="492"/>
        <end position="534"/>
    </location>
</feature>
<feature type="region of interest" description="Disordered" evidence="2">
    <location>
        <begin position="421"/>
        <end position="440"/>
    </location>
</feature>
<dbReference type="Gene3D" id="2.30.29.30">
    <property type="entry name" value="Pleckstrin-homology domain (PH domain)/Phosphotyrosine-binding domain (PTB)"/>
    <property type="match status" value="1"/>
</dbReference>
<proteinExistence type="predicted"/>
<feature type="compositionally biased region" description="Basic and acidic residues" evidence="2">
    <location>
        <begin position="492"/>
        <end position="508"/>
    </location>
</feature>
<dbReference type="ExpressionAtlas" id="O80853">
    <property type="expression patterns" value="baseline and differential"/>
</dbReference>
<reference evidence="3" key="3">
    <citation type="submission" date="2002-02" db="EMBL/GenBank/DDBJ databases">
        <authorList>
            <person name="Town C.D."/>
            <person name="Kaul S."/>
        </authorList>
    </citation>
    <scope>NUCLEOTIDE SEQUENCE</scope>
</reference>
<reference evidence="3" key="2">
    <citation type="submission" date="2000-03" db="EMBL/GenBank/DDBJ databases">
        <authorList>
            <person name="Rounsley S.D."/>
            <person name="Kaul S."/>
            <person name="Lin X."/>
            <person name="Ketchum K.A."/>
            <person name="Crosby M.L."/>
            <person name="Brandon R.C."/>
            <person name="Sykes S.M."/>
            <person name="Mason T.M."/>
            <person name="Kerlavage A.R."/>
            <person name="Adams M.D."/>
            <person name="Somerville C.R."/>
            <person name="Venter J.C."/>
        </authorList>
    </citation>
    <scope>NUCLEOTIDE SEQUENCE</scope>
</reference>
<accession>O80853</accession>
<dbReference type="EMBL" id="AC004669">
    <property type="protein sequence ID" value="AAC20722.1"/>
    <property type="molecule type" value="Genomic_DNA"/>
</dbReference>
<sequence length="534" mass="59973">MEAYTHSYTKENLLKPFFSRSIDQQQFTSNRSRAFRSRRSQLTWLPTALLRSFSLLISRIVDATENSLDKIKRQLASGSGRNLLQGPLFKRSETLRKWNERWVILDPTTGKMEYKTRRNEPTIKGTILFDENSTISISPVNFQGLPKYNGCCICILGFSKIATQLVLKAHKEAVESLSGSGSATLGTVATVVAAANSTALECSREIQAAMQISLRNALKITPNKPIDGPLDDLTIMKETLRVKDEELHNLARELRSRDSMIKEIADKLSETAEAAVAAASAAHTMDEQRKIVCVEFERLTTDSQRQQEATKLKLKELEEKTFTLSKEKDQLVKERDAALQEAHMWRSELGKARERVVILEGAVVRAEEKVRVAEASGEAKSKEASQREATAWTEKQELLAYVNMLQTQLQRQQLETKQVCEEKTESTNGEASLPMTKETEKNVDKACLSISRTASIPGENVVHMSEEQVVNAQPPVGENEWNDIQATEARVSDVREISAETERDRRNSLDIPVVSPEPNVPRNDPPSESFHHQP</sequence>
<evidence type="ECO:0000256" key="1">
    <source>
        <dbReference type="SAM" id="Coils"/>
    </source>
</evidence>
<keyword evidence="1" id="KW-0175">Coiled coil</keyword>
<dbReference type="PIR" id="G84713">
    <property type="entry name" value="G84713"/>
</dbReference>
<organism evidence="3">
    <name type="scientific">Arabidopsis thaliana</name>
    <name type="common">Mouse-ear cress</name>
    <dbReference type="NCBI Taxonomy" id="3702"/>
    <lineage>
        <taxon>Eukaryota</taxon>
        <taxon>Viridiplantae</taxon>
        <taxon>Streptophyta</taxon>
        <taxon>Embryophyta</taxon>
        <taxon>Tracheophyta</taxon>
        <taxon>Spermatophyta</taxon>
        <taxon>Magnoliopsida</taxon>
        <taxon>eudicotyledons</taxon>
        <taxon>Gunneridae</taxon>
        <taxon>Pentapetalae</taxon>
        <taxon>rosids</taxon>
        <taxon>malvids</taxon>
        <taxon>Brassicales</taxon>
        <taxon>Brassicaceae</taxon>
        <taxon>Camelineae</taxon>
        <taxon>Arabidopsis</taxon>
    </lineage>
</organism>
<protein>
    <submittedName>
        <fullName evidence="3">Uncharacterized protein At2g30880</fullName>
    </submittedName>
</protein>
<gene>
    <name evidence="3" type="ordered locus">At2g30880</name>
</gene>
<dbReference type="InterPro" id="IPR011993">
    <property type="entry name" value="PH-like_dom_sf"/>
</dbReference>
<dbReference type="PANTHER" id="PTHR22902:SF49">
    <property type="entry name" value="OS03G0666200 PROTEIN"/>
    <property type="match status" value="1"/>
</dbReference>
<evidence type="ECO:0000256" key="2">
    <source>
        <dbReference type="SAM" id="MobiDB-lite"/>
    </source>
</evidence>
<dbReference type="SUPFAM" id="SSF50729">
    <property type="entry name" value="PH domain-like"/>
    <property type="match status" value="1"/>
</dbReference>
<evidence type="ECO:0000313" key="3">
    <source>
        <dbReference type="EMBL" id="AAC20722.1"/>
    </source>
</evidence>
<dbReference type="PANTHER" id="PTHR22902">
    <property type="entry name" value="SESQUIPEDALIAN"/>
    <property type="match status" value="1"/>
</dbReference>